<keyword evidence="1" id="KW-0343">GTPase activation</keyword>
<dbReference type="InterPro" id="IPR035969">
    <property type="entry name" value="Rab-GAP_TBC_sf"/>
</dbReference>
<dbReference type="PROSITE" id="PS50086">
    <property type="entry name" value="TBC_RABGAP"/>
    <property type="match status" value="1"/>
</dbReference>
<dbReference type="EMBL" id="CAUYUJ010016516">
    <property type="protein sequence ID" value="CAK0866223.1"/>
    <property type="molecule type" value="Genomic_DNA"/>
</dbReference>
<accession>A0ABN9V180</accession>
<evidence type="ECO:0000313" key="4">
    <source>
        <dbReference type="Proteomes" id="UP001189429"/>
    </source>
</evidence>
<organism evidence="3 4">
    <name type="scientific">Prorocentrum cordatum</name>
    <dbReference type="NCBI Taxonomy" id="2364126"/>
    <lineage>
        <taxon>Eukaryota</taxon>
        <taxon>Sar</taxon>
        <taxon>Alveolata</taxon>
        <taxon>Dinophyceae</taxon>
        <taxon>Prorocentrales</taxon>
        <taxon>Prorocentraceae</taxon>
        <taxon>Prorocentrum</taxon>
    </lineage>
</organism>
<dbReference type="PANTHER" id="PTHR22957">
    <property type="entry name" value="TBC1 DOMAIN FAMILY MEMBER GTPASE-ACTIVATING PROTEIN"/>
    <property type="match status" value="1"/>
</dbReference>
<evidence type="ECO:0000256" key="1">
    <source>
        <dbReference type="ARBA" id="ARBA00022468"/>
    </source>
</evidence>
<dbReference type="SUPFAM" id="SSF47923">
    <property type="entry name" value="Ypt/Rab-GAP domain of gyp1p"/>
    <property type="match status" value="1"/>
</dbReference>
<dbReference type="Gene3D" id="1.10.8.270">
    <property type="entry name" value="putative rabgap domain of human tbc1 domain family member 14 like domains"/>
    <property type="match status" value="1"/>
</dbReference>
<evidence type="ECO:0000313" key="3">
    <source>
        <dbReference type="EMBL" id="CAK0866223.1"/>
    </source>
</evidence>
<dbReference type="InterPro" id="IPR000195">
    <property type="entry name" value="Rab-GAP-TBC_dom"/>
</dbReference>
<comment type="caution">
    <text evidence="3">The sequence shown here is derived from an EMBL/GenBank/DDBJ whole genome shotgun (WGS) entry which is preliminary data.</text>
</comment>
<evidence type="ECO:0000259" key="2">
    <source>
        <dbReference type="PROSITE" id="PS50086"/>
    </source>
</evidence>
<gene>
    <name evidence="3" type="ORF">PCOR1329_LOCUS53466</name>
</gene>
<dbReference type="Pfam" id="PF00566">
    <property type="entry name" value="RabGAP-TBC"/>
    <property type="match status" value="1"/>
</dbReference>
<keyword evidence="4" id="KW-1185">Reference proteome</keyword>
<proteinExistence type="predicted"/>
<protein>
    <recommendedName>
        <fullName evidence="2">Rab-GAP TBC domain-containing protein</fullName>
    </recommendedName>
</protein>
<dbReference type="Proteomes" id="UP001189429">
    <property type="component" value="Unassembled WGS sequence"/>
</dbReference>
<feature type="domain" description="Rab-GAP TBC" evidence="2">
    <location>
        <begin position="21"/>
        <end position="152"/>
    </location>
</feature>
<dbReference type="PANTHER" id="PTHR22957:SF337">
    <property type="entry name" value="TBC1 DOMAIN FAMILY MEMBER 5"/>
    <property type="match status" value="1"/>
</dbReference>
<reference evidence="3" key="1">
    <citation type="submission" date="2023-10" db="EMBL/GenBank/DDBJ databases">
        <authorList>
            <person name="Chen Y."/>
            <person name="Shah S."/>
            <person name="Dougan E. K."/>
            <person name="Thang M."/>
            <person name="Chan C."/>
        </authorList>
    </citation>
    <scope>NUCLEOTIDE SEQUENCE [LARGE SCALE GENOMIC DNA]</scope>
</reference>
<name>A0ABN9V180_9DINO</name>
<sequence length="152" mass="17047">MAPTKSVVNPTSKMSLASLDELAGMEPSVSWKALLRRGAAESGCGTGHLPFSQWGGELNEQNQRVIRADCDRTRAEHEFFRRGDVRAKMEAMLTCWCQQQQARYKQGLNEVLAPFLLLQSGPAAEAPTDDEVYLCFAAFLRRFAPFFFSLRL</sequence>